<evidence type="ECO:0000313" key="1">
    <source>
        <dbReference type="EnsemblPlants" id="AVESA.00010b.r2.5DG0938530.1.CDS.1"/>
    </source>
</evidence>
<name>A0ACD5Y9S0_AVESA</name>
<organism evidence="1 2">
    <name type="scientific">Avena sativa</name>
    <name type="common">Oat</name>
    <dbReference type="NCBI Taxonomy" id="4498"/>
    <lineage>
        <taxon>Eukaryota</taxon>
        <taxon>Viridiplantae</taxon>
        <taxon>Streptophyta</taxon>
        <taxon>Embryophyta</taxon>
        <taxon>Tracheophyta</taxon>
        <taxon>Spermatophyta</taxon>
        <taxon>Magnoliopsida</taxon>
        <taxon>Liliopsida</taxon>
        <taxon>Poales</taxon>
        <taxon>Poaceae</taxon>
        <taxon>BOP clade</taxon>
        <taxon>Pooideae</taxon>
        <taxon>Poodae</taxon>
        <taxon>Poeae</taxon>
        <taxon>Poeae Chloroplast Group 1 (Aveneae type)</taxon>
        <taxon>Aveninae</taxon>
        <taxon>Avena</taxon>
    </lineage>
</organism>
<sequence length="257" mass="29563">MYICVRKAMEISEEAPELVYLSLKPMLSVYVGMLKGAIASTMEKVKTRIEDDDSWAIELPRGGGEVHRNTRWIADCLVSLDEADIGQSHSDLLNYLMDLLMRKSELCSDPSLRYLFLLNNTHFVKEMITERCVRTDGWIPLFAYRSYIGCYLDVSWGHVLSSSIQKPNNSPGPLQHWINPSSLAKFESAFNKTYQAQKLWKVPDPRLRDELRRGITKRIVSSYRDYLKEHPELAEHVSCTNKTPEVLEEMLGQLFEG</sequence>
<dbReference type="EnsemblPlants" id="AVESA.00010b.r2.5DG0938530.1">
    <property type="protein sequence ID" value="AVESA.00010b.r2.5DG0938530.1.CDS.1"/>
    <property type="gene ID" value="AVESA.00010b.r2.5DG0938530"/>
</dbReference>
<protein>
    <submittedName>
        <fullName evidence="1">Uncharacterized protein</fullName>
    </submittedName>
</protein>
<reference evidence="1" key="2">
    <citation type="submission" date="2025-09" db="UniProtKB">
        <authorList>
            <consortium name="EnsemblPlants"/>
        </authorList>
    </citation>
    <scope>IDENTIFICATION</scope>
</reference>
<proteinExistence type="predicted"/>
<dbReference type="Proteomes" id="UP001732700">
    <property type="component" value="Chromosome 5D"/>
</dbReference>
<keyword evidence="2" id="KW-1185">Reference proteome</keyword>
<accession>A0ACD5Y9S0</accession>
<evidence type="ECO:0000313" key="2">
    <source>
        <dbReference type="Proteomes" id="UP001732700"/>
    </source>
</evidence>
<reference evidence="1" key="1">
    <citation type="submission" date="2021-05" db="EMBL/GenBank/DDBJ databases">
        <authorList>
            <person name="Scholz U."/>
            <person name="Mascher M."/>
            <person name="Fiebig A."/>
        </authorList>
    </citation>
    <scope>NUCLEOTIDE SEQUENCE [LARGE SCALE GENOMIC DNA]</scope>
</reference>